<feature type="domain" description="Carboxylesterase type B" evidence="5">
    <location>
        <begin position="6"/>
        <end position="483"/>
    </location>
</feature>
<dbReference type="PRINTS" id="PR00878">
    <property type="entry name" value="CHOLNESTRASE"/>
</dbReference>
<gene>
    <name evidence="6" type="ORF">AAME72_01650</name>
</gene>
<dbReference type="InterPro" id="IPR000997">
    <property type="entry name" value="Cholinesterase"/>
</dbReference>
<evidence type="ECO:0000256" key="2">
    <source>
        <dbReference type="ARBA" id="ARBA00022801"/>
    </source>
</evidence>
<evidence type="ECO:0000259" key="5">
    <source>
        <dbReference type="Pfam" id="PF00135"/>
    </source>
</evidence>
<dbReference type="PROSITE" id="PS00122">
    <property type="entry name" value="CARBOXYLESTERASE_B_1"/>
    <property type="match status" value="1"/>
</dbReference>
<accession>A0AAU7GET1</accession>
<evidence type="ECO:0000256" key="4">
    <source>
        <dbReference type="RuleBase" id="RU361235"/>
    </source>
</evidence>
<keyword evidence="2 4" id="KW-0378">Hydrolase</keyword>
<dbReference type="RefSeq" id="WP_348788520.1">
    <property type="nucleotide sequence ID" value="NZ_CP157390.1"/>
</dbReference>
<dbReference type="InterPro" id="IPR029058">
    <property type="entry name" value="AB_hydrolase_fold"/>
</dbReference>
<dbReference type="Gene3D" id="3.40.50.1820">
    <property type="entry name" value="alpha/beta hydrolase"/>
    <property type="match status" value="1"/>
</dbReference>
<comment type="similarity">
    <text evidence="1 4">Belongs to the type-B carboxylesterase/lipase family.</text>
</comment>
<dbReference type="GO" id="GO:0004104">
    <property type="term" value="F:cholinesterase activity"/>
    <property type="evidence" value="ECO:0007669"/>
    <property type="project" value="InterPro"/>
</dbReference>
<dbReference type="SUPFAM" id="SSF53474">
    <property type="entry name" value="alpha/beta-Hydrolases"/>
    <property type="match status" value="1"/>
</dbReference>
<dbReference type="Pfam" id="PF00135">
    <property type="entry name" value="COesterase"/>
    <property type="match status" value="1"/>
</dbReference>
<evidence type="ECO:0000256" key="1">
    <source>
        <dbReference type="ARBA" id="ARBA00005964"/>
    </source>
</evidence>
<dbReference type="InterPro" id="IPR050309">
    <property type="entry name" value="Type-B_Carboxylest/Lipase"/>
</dbReference>
<evidence type="ECO:0000313" key="6">
    <source>
        <dbReference type="EMBL" id="XBM48573.1"/>
    </source>
</evidence>
<protein>
    <recommendedName>
        <fullName evidence="4">Carboxylic ester hydrolase</fullName>
        <ecNumber evidence="4">3.1.1.-</ecNumber>
    </recommendedName>
</protein>
<dbReference type="AlphaFoldDB" id="A0AAU7GET1"/>
<evidence type="ECO:0000256" key="3">
    <source>
        <dbReference type="PIRSR" id="PIRSR600997-1"/>
    </source>
</evidence>
<feature type="active site" description="Charge relay system" evidence="3">
    <location>
        <position position="417"/>
    </location>
</feature>
<feature type="active site" description="Acyl-ester intermediate" evidence="3">
    <location>
        <position position="193"/>
    </location>
</feature>
<feature type="active site" description="Charge relay system" evidence="3">
    <location>
        <position position="316"/>
    </location>
</feature>
<sequence>MPAILSPVVATTSGVVRGVDDGRIALWRGIRYAQPPVGALRWRAPVPAIAPDGVADATAFGHAAPQPANVVMALGDGVTADEDCLFLNVWRASRESAAPRPVMVWLHGGAYTFGAASQSVYDGTALAETGDAVIVTVNYRLGALGFLDLGAEHDGDADTNVALRDVLLALAWVRDNVAAFGGHPDLVTVFGESSGAGLVTALLATPSAAGLFQRAIVQSSPASSMYGRRRAAMVAGLFAAAAGVAPGDLAALRALPVETVVAATGTVYDEVPRAHPGTVAFAPVVDGDLLPEHPITVLSEGRGHPVPLIIGTNRDEATLFRFMKSALLPIDAASIERMFQSMREERPAVIAPDRAQVLTAYRGVRSRVVGLGIARDIAFRMPTVWLAAGHGAVAPTYLYRFDHATPLLRLVGIGAAHAAEVPYVWGTIDEAPRAIYRLGGRRAAERVSARMLERWTAFANGGAPGGDWPAYRVPERSTLVIDATDRVVPDLDAALRAGWGDSVLSFS</sequence>
<dbReference type="InterPro" id="IPR002018">
    <property type="entry name" value="CarbesteraseB"/>
</dbReference>
<dbReference type="EMBL" id="CP157390">
    <property type="protein sequence ID" value="XBM48573.1"/>
    <property type="molecule type" value="Genomic_DNA"/>
</dbReference>
<dbReference type="EC" id="3.1.1.-" evidence="4"/>
<organism evidence="6">
    <name type="scientific">Leifsonia sp. NPDC080035</name>
    <dbReference type="NCBI Taxonomy" id="3143936"/>
    <lineage>
        <taxon>Bacteria</taxon>
        <taxon>Bacillati</taxon>
        <taxon>Actinomycetota</taxon>
        <taxon>Actinomycetes</taxon>
        <taxon>Micrococcales</taxon>
        <taxon>Microbacteriaceae</taxon>
        <taxon>Leifsonia</taxon>
    </lineage>
</organism>
<reference evidence="6" key="1">
    <citation type="submission" date="2024-05" db="EMBL/GenBank/DDBJ databases">
        <title>The Natural Products Discovery Center: Release of the First 8490 Sequenced Strains for Exploring Actinobacteria Biosynthetic Diversity.</title>
        <authorList>
            <person name="Kalkreuter E."/>
            <person name="Kautsar S.A."/>
            <person name="Yang D."/>
            <person name="Bader C.D."/>
            <person name="Teijaro C.N."/>
            <person name="Fluegel L."/>
            <person name="Davis C.M."/>
            <person name="Simpson J.R."/>
            <person name="Lauterbach L."/>
            <person name="Steele A.D."/>
            <person name="Gui C."/>
            <person name="Meng S."/>
            <person name="Li G."/>
            <person name="Viehrig K."/>
            <person name="Ye F."/>
            <person name="Su P."/>
            <person name="Kiefer A.F."/>
            <person name="Nichols A."/>
            <person name="Cepeda A.J."/>
            <person name="Yan W."/>
            <person name="Fan B."/>
            <person name="Jiang Y."/>
            <person name="Adhikari A."/>
            <person name="Zheng C.-J."/>
            <person name="Schuster L."/>
            <person name="Cowan T.M."/>
            <person name="Smanski M.J."/>
            <person name="Chevrette M.G."/>
            <person name="de Carvalho L.P.S."/>
            <person name="Shen B."/>
        </authorList>
    </citation>
    <scope>NUCLEOTIDE SEQUENCE</scope>
    <source>
        <strain evidence="6">NPDC080035</strain>
    </source>
</reference>
<dbReference type="PANTHER" id="PTHR11559">
    <property type="entry name" value="CARBOXYLESTERASE"/>
    <property type="match status" value="1"/>
</dbReference>
<proteinExistence type="inferred from homology"/>
<name>A0AAU7GET1_9MICO</name>
<dbReference type="InterPro" id="IPR019826">
    <property type="entry name" value="Carboxylesterase_B_AS"/>
</dbReference>